<evidence type="ECO:0000313" key="1">
    <source>
        <dbReference type="EMBL" id="GAA3386387.1"/>
    </source>
</evidence>
<dbReference type="Proteomes" id="UP001501676">
    <property type="component" value="Unassembled WGS sequence"/>
</dbReference>
<evidence type="ECO:0000313" key="2">
    <source>
        <dbReference type="Proteomes" id="UP001501676"/>
    </source>
</evidence>
<dbReference type="EMBL" id="BAAAYN010000016">
    <property type="protein sequence ID" value="GAA3386387.1"/>
    <property type="molecule type" value="Genomic_DNA"/>
</dbReference>
<name>A0ABP6SW40_9ACTN</name>
<proteinExistence type="predicted"/>
<dbReference type="RefSeq" id="WP_345728081.1">
    <property type="nucleotide sequence ID" value="NZ_BAAAYN010000016.1"/>
</dbReference>
<comment type="caution">
    <text evidence="1">The sequence shown here is derived from an EMBL/GenBank/DDBJ whole genome shotgun (WGS) entry which is preliminary data.</text>
</comment>
<protein>
    <submittedName>
        <fullName evidence="1">Uncharacterized protein</fullName>
    </submittedName>
</protein>
<organism evidence="1 2">
    <name type="scientific">Cryptosporangium minutisporangium</name>
    <dbReference type="NCBI Taxonomy" id="113569"/>
    <lineage>
        <taxon>Bacteria</taxon>
        <taxon>Bacillati</taxon>
        <taxon>Actinomycetota</taxon>
        <taxon>Actinomycetes</taxon>
        <taxon>Cryptosporangiales</taxon>
        <taxon>Cryptosporangiaceae</taxon>
        <taxon>Cryptosporangium</taxon>
    </lineage>
</organism>
<accession>A0ABP6SW40</accession>
<gene>
    <name evidence="1" type="ORF">GCM10020369_23520</name>
</gene>
<sequence length="146" mass="16208">MTELFARPVAPQPPMLFLLQRGQVVHVNIHHTWLTATITVPGRTRIAVRYADPDPRLADSVPRWLVRPADGVRLRPVHRLPAGASVVAFDGALLEVAACHQNRDRWWLIHYTHGERATVPPRAVLRVADPTPVVTVHGAPLDVSGR</sequence>
<keyword evidence="2" id="KW-1185">Reference proteome</keyword>
<reference evidence="2" key="1">
    <citation type="journal article" date="2019" name="Int. J. Syst. Evol. Microbiol.">
        <title>The Global Catalogue of Microorganisms (GCM) 10K type strain sequencing project: providing services to taxonomists for standard genome sequencing and annotation.</title>
        <authorList>
            <consortium name="The Broad Institute Genomics Platform"/>
            <consortium name="The Broad Institute Genome Sequencing Center for Infectious Disease"/>
            <person name="Wu L."/>
            <person name="Ma J."/>
        </authorList>
    </citation>
    <scope>NUCLEOTIDE SEQUENCE [LARGE SCALE GENOMIC DNA]</scope>
    <source>
        <strain evidence="2">JCM 9458</strain>
    </source>
</reference>